<name>A0A1J1J7Z7_9DIPT</name>
<accession>A0A1J1J7Z7</accession>
<gene>
    <name evidence="1" type="ORF">CLUMA_CG020571</name>
</gene>
<organism evidence="1 2">
    <name type="scientific">Clunio marinus</name>
    <dbReference type="NCBI Taxonomy" id="568069"/>
    <lineage>
        <taxon>Eukaryota</taxon>
        <taxon>Metazoa</taxon>
        <taxon>Ecdysozoa</taxon>
        <taxon>Arthropoda</taxon>
        <taxon>Hexapoda</taxon>
        <taxon>Insecta</taxon>
        <taxon>Pterygota</taxon>
        <taxon>Neoptera</taxon>
        <taxon>Endopterygota</taxon>
        <taxon>Diptera</taxon>
        <taxon>Nematocera</taxon>
        <taxon>Chironomoidea</taxon>
        <taxon>Chironomidae</taxon>
        <taxon>Clunio</taxon>
    </lineage>
</organism>
<protein>
    <submittedName>
        <fullName evidence="1">CLUMA_CG020571, isoform A</fullName>
    </submittedName>
</protein>
<proteinExistence type="predicted"/>
<keyword evidence="2" id="KW-1185">Reference proteome</keyword>
<dbReference type="AlphaFoldDB" id="A0A1J1J7Z7"/>
<dbReference type="EMBL" id="CVRI01000073">
    <property type="protein sequence ID" value="CRL07606.1"/>
    <property type="molecule type" value="Genomic_DNA"/>
</dbReference>
<sequence>MSFLTKEHYEGLFSIKIVPKNVCDDRHQTAFGLPLKCEWKSGKIRKKKEKNSEDRSKAHDKALVILESFNFETFVVSIRMSKREKRKEIKEKFTDKKKNLGLVLKAQKVLHMIRNDESFMILINLDSTRIIDFESTPNKN</sequence>
<evidence type="ECO:0000313" key="1">
    <source>
        <dbReference type="EMBL" id="CRL07606.1"/>
    </source>
</evidence>
<dbReference type="Proteomes" id="UP000183832">
    <property type="component" value="Unassembled WGS sequence"/>
</dbReference>
<evidence type="ECO:0000313" key="2">
    <source>
        <dbReference type="Proteomes" id="UP000183832"/>
    </source>
</evidence>
<reference evidence="1 2" key="1">
    <citation type="submission" date="2015-04" db="EMBL/GenBank/DDBJ databases">
        <authorList>
            <person name="Syromyatnikov M.Y."/>
            <person name="Popov V.N."/>
        </authorList>
    </citation>
    <scope>NUCLEOTIDE SEQUENCE [LARGE SCALE GENOMIC DNA]</scope>
</reference>
<feature type="non-terminal residue" evidence="1">
    <location>
        <position position="140"/>
    </location>
</feature>